<evidence type="ECO:0000313" key="1">
    <source>
        <dbReference type="EMBL" id="CUS06160.1"/>
    </source>
</evidence>
<reference evidence="1" key="1">
    <citation type="submission" date="2016-01" db="EMBL/GenBank/DDBJ databases">
        <authorList>
            <person name="Mcilroy J.S."/>
            <person name="Karst M S."/>
            <person name="Albertsen M."/>
        </authorList>
    </citation>
    <scope>NUCLEOTIDE SEQUENCE</scope>
    <source>
        <strain evidence="1">Cfx-K</strain>
    </source>
</reference>
<dbReference type="KEGG" id="pbf:CFX0092_B0626"/>
<dbReference type="Proteomes" id="UP000215027">
    <property type="component" value="Chromosome II"/>
</dbReference>
<gene>
    <name evidence="1" type="ORF">CFX0092_B0626</name>
</gene>
<dbReference type="AlphaFoldDB" id="A0A160TAN1"/>
<keyword evidence="2" id="KW-1185">Reference proteome</keyword>
<evidence type="ECO:0000313" key="2">
    <source>
        <dbReference type="Proteomes" id="UP000215027"/>
    </source>
</evidence>
<accession>A0A160TAN1</accession>
<name>A0A160TAN1_9CHLR</name>
<protein>
    <submittedName>
        <fullName evidence="1">Uncharacterized protein</fullName>
    </submittedName>
</protein>
<sequence>MVFWRAKNGAKAPDYEQRTKKGQATGREVCLFRGDAYPGCLTPTCESMFLRRGGIPSRPTSVRLAYVRQAVYPMGGGKT</sequence>
<proteinExistence type="predicted"/>
<dbReference type="EMBL" id="LN890656">
    <property type="protein sequence ID" value="CUS06160.1"/>
    <property type="molecule type" value="Genomic_DNA"/>
</dbReference>
<organism evidence="1 2">
    <name type="scientific">Candidatus Promineifilum breve</name>
    <dbReference type="NCBI Taxonomy" id="1806508"/>
    <lineage>
        <taxon>Bacteria</taxon>
        <taxon>Bacillati</taxon>
        <taxon>Chloroflexota</taxon>
        <taxon>Ardenticatenia</taxon>
        <taxon>Candidatus Promineifilales</taxon>
        <taxon>Candidatus Promineifilaceae</taxon>
        <taxon>Candidatus Promineifilum</taxon>
    </lineage>
</organism>